<dbReference type="AlphaFoldDB" id="A0AA39WCV8"/>
<dbReference type="Proteomes" id="UP001175000">
    <property type="component" value="Unassembled WGS sequence"/>
</dbReference>
<evidence type="ECO:0000313" key="2">
    <source>
        <dbReference type="Proteomes" id="UP001175000"/>
    </source>
</evidence>
<name>A0AA39WCV8_9PEZI</name>
<reference evidence="1" key="1">
    <citation type="submission" date="2023-06" db="EMBL/GenBank/DDBJ databases">
        <title>Genome-scale phylogeny and comparative genomics of the fungal order Sordariales.</title>
        <authorList>
            <consortium name="Lawrence Berkeley National Laboratory"/>
            <person name="Hensen N."/>
            <person name="Bonometti L."/>
            <person name="Westerberg I."/>
            <person name="Brannstrom I.O."/>
            <person name="Guillou S."/>
            <person name="Cros-Aarteil S."/>
            <person name="Calhoun S."/>
            <person name="Haridas S."/>
            <person name="Kuo A."/>
            <person name="Mondo S."/>
            <person name="Pangilinan J."/>
            <person name="Riley R."/>
            <person name="Labutti K."/>
            <person name="Andreopoulos B."/>
            <person name="Lipzen A."/>
            <person name="Chen C."/>
            <person name="Yanf M."/>
            <person name="Daum C."/>
            <person name="Ng V."/>
            <person name="Clum A."/>
            <person name="Steindorff A."/>
            <person name="Ohm R."/>
            <person name="Martin F."/>
            <person name="Silar P."/>
            <person name="Natvig D."/>
            <person name="Lalanne C."/>
            <person name="Gautier V."/>
            <person name="Ament-Velasquez S.L."/>
            <person name="Kruys A."/>
            <person name="Hutchinson M.I."/>
            <person name="Powell A.J."/>
            <person name="Barry K."/>
            <person name="Miller A.N."/>
            <person name="Grigoriev I.V."/>
            <person name="Debuchy R."/>
            <person name="Gladieux P."/>
            <person name="Thoren M.H."/>
            <person name="Johannesson H."/>
        </authorList>
    </citation>
    <scope>NUCLEOTIDE SEQUENCE</scope>
    <source>
        <strain evidence="1">CBS 606.72</strain>
    </source>
</reference>
<gene>
    <name evidence="1" type="ORF">B0T14DRAFT_334282</name>
</gene>
<protein>
    <submittedName>
        <fullName evidence="1">Uncharacterized protein</fullName>
    </submittedName>
</protein>
<comment type="caution">
    <text evidence="1">The sequence shown here is derived from an EMBL/GenBank/DDBJ whole genome shotgun (WGS) entry which is preliminary data.</text>
</comment>
<dbReference type="EMBL" id="JAULSU010000007">
    <property type="protein sequence ID" value="KAK0611726.1"/>
    <property type="molecule type" value="Genomic_DNA"/>
</dbReference>
<keyword evidence="2" id="KW-1185">Reference proteome</keyword>
<proteinExistence type="predicted"/>
<accession>A0AA39WCV8</accession>
<sequence>MRLRFLSPFRATFCEAFRNPSVGWPPRGAVSGETRRAVGCSLDGEQVRGCGRGAMLGAQRARRPRRILVSRGRHHPAVSRLGARELFCEGACHAGQFRCCRSMRLRRLLWVMALGRSGRENFSRSCSVSQVKHHGGPADGATSGDAFLPFLVLARSFCLPSPIIVDVRVSRVPRRSEVAQVQGNLAAQTRDVGLQWKTRKKIKKIAPGFSPV</sequence>
<organism evidence="1 2">
    <name type="scientific">Immersiella caudata</name>
    <dbReference type="NCBI Taxonomy" id="314043"/>
    <lineage>
        <taxon>Eukaryota</taxon>
        <taxon>Fungi</taxon>
        <taxon>Dikarya</taxon>
        <taxon>Ascomycota</taxon>
        <taxon>Pezizomycotina</taxon>
        <taxon>Sordariomycetes</taxon>
        <taxon>Sordariomycetidae</taxon>
        <taxon>Sordariales</taxon>
        <taxon>Lasiosphaeriaceae</taxon>
        <taxon>Immersiella</taxon>
    </lineage>
</organism>
<evidence type="ECO:0000313" key="1">
    <source>
        <dbReference type="EMBL" id="KAK0611726.1"/>
    </source>
</evidence>